<dbReference type="InterPro" id="IPR037401">
    <property type="entry name" value="SnoaL-like"/>
</dbReference>
<name>A0A3A1PKN4_9SPHN</name>
<evidence type="ECO:0000313" key="3">
    <source>
        <dbReference type="Proteomes" id="UP000265366"/>
    </source>
</evidence>
<keyword evidence="3" id="KW-1185">Reference proteome</keyword>
<dbReference type="Proteomes" id="UP000265366">
    <property type="component" value="Unassembled WGS sequence"/>
</dbReference>
<dbReference type="SUPFAM" id="SSF54427">
    <property type="entry name" value="NTF2-like"/>
    <property type="match status" value="1"/>
</dbReference>
<comment type="caution">
    <text evidence="2">The sequence shown here is derived from an EMBL/GenBank/DDBJ whole genome shotgun (WGS) entry which is preliminary data.</text>
</comment>
<dbReference type="EMBL" id="QXFM01000003">
    <property type="protein sequence ID" value="RIV93387.1"/>
    <property type="molecule type" value="Genomic_DNA"/>
</dbReference>
<sequence length="125" mass="14387">MTEADFLRYIGAFNANDFEGFGQFYAEDVVFELGSMKRIVGREAILDFYREVAAHIDEEVVPLGVLVGPNNLAMYCRTTFKTRVDWPDFEIWPTKAGDTRVVETIAWYEHDGARFTHIRGGRFKP</sequence>
<accession>A0A3A1PKN4</accession>
<protein>
    <submittedName>
        <fullName evidence="2">Nuclear transport factor 2 family protein</fullName>
    </submittedName>
</protein>
<dbReference type="Gene3D" id="3.10.450.50">
    <property type="match status" value="1"/>
</dbReference>
<evidence type="ECO:0000259" key="1">
    <source>
        <dbReference type="Pfam" id="PF12680"/>
    </source>
</evidence>
<dbReference type="InterPro" id="IPR032710">
    <property type="entry name" value="NTF2-like_dom_sf"/>
</dbReference>
<organism evidence="2 3">
    <name type="scientific">Aurantiacibacter xanthus</name>
    <dbReference type="NCBI Taxonomy" id="1784712"/>
    <lineage>
        <taxon>Bacteria</taxon>
        <taxon>Pseudomonadati</taxon>
        <taxon>Pseudomonadota</taxon>
        <taxon>Alphaproteobacteria</taxon>
        <taxon>Sphingomonadales</taxon>
        <taxon>Erythrobacteraceae</taxon>
        <taxon>Aurantiacibacter</taxon>
    </lineage>
</organism>
<feature type="domain" description="SnoaL-like" evidence="1">
    <location>
        <begin position="8"/>
        <end position="116"/>
    </location>
</feature>
<proteinExistence type="predicted"/>
<dbReference type="Pfam" id="PF12680">
    <property type="entry name" value="SnoaL_2"/>
    <property type="match status" value="1"/>
</dbReference>
<dbReference type="OrthoDB" id="26840at2"/>
<gene>
    <name evidence="2" type="ORF">D2V17_00495</name>
</gene>
<dbReference type="AlphaFoldDB" id="A0A3A1PKN4"/>
<evidence type="ECO:0000313" key="2">
    <source>
        <dbReference type="EMBL" id="RIV93387.1"/>
    </source>
</evidence>
<reference evidence="2 3" key="1">
    <citation type="submission" date="2018-08" db="EMBL/GenBank/DDBJ databases">
        <title>Erythrobacter zhengii sp.nov., a bacterium isolated from deep-sea sediment.</title>
        <authorList>
            <person name="Fang C."/>
            <person name="Wu Y.-H."/>
            <person name="Sun C."/>
            <person name="Wang H."/>
            <person name="Cheng H."/>
            <person name="Meng F.-X."/>
            <person name="Wang C.-S."/>
            <person name="Xu X.-W."/>
        </authorList>
    </citation>
    <scope>NUCLEOTIDE SEQUENCE [LARGE SCALE GENOMIC DNA]</scope>
    <source>
        <strain evidence="2 3">CCTCC AB 2015396</strain>
    </source>
</reference>
<dbReference type="RefSeq" id="WP_119591192.1">
    <property type="nucleotide sequence ID" value="NZ_QXFM01000003.1"/>
</dbReference>